<sequence>MPCDCWHSRLLLKFLSTFFVWYIYCFVAHRRCQN</sequence>
<dbReference type="AlphaFoldDB" id="A0A0A8XS47"/>
<accession>A0A0A8XS47</accession>
<organism evidence="2">
    <name type="scientific">Arundo donax</name>
    <name type="common">Giant reed</name>
    <name type="synonym">Donax arundinaceus</name>
    <dbReference type="NCBI Taxonomy" id="35708"/>
    <lineage>
        <taxon>Eukaryota</taxon>
        <taxon>Viridiplantae</taxon>
        <taxon>Streptophyta</taxon>
        <taxon>Embryophyta</taxon>
        <taxon>Tracheophyta</taxon>
        <taxon>Spermatophyta</taxon>
        <taxon>Magnoliopsida</taxon>
        <taxon>Liliopsida</taxon>
        <taxon>Poales</taxon>
        <taxon>Poaceae</taxon>
        <taxon>PACMAD clade</taxon>
        <taxon>Arundinoideae</taxon>
        <taxon>Arundineae</taxon>
        <taxon>Arundo</taxon>
    </lineage>
</organism>
<keyword evidence="1" id="KW-0812">Transmembrane</keyword>
<dbReference type="EMBL" id="GBRH01283358">
    <property type="protein sequence ID" value="JAD14537.1"/>
    <property type="molecule type" value="Transcribed_RNA"/>
</dbReference>
<reference evidence="2" key="2">
    <citation type="journal article" date="2015" name="Data Brief">
        <title>Shoot transcriptome of the giant reed, Arundo donax.</title>
        <authorList>
            <person name="Barrero R.A."/>
            <person name="Guerrero F.D."/>
            <person name="Moolhuijzen P."/>
            <person name="Goolsby J.A."/>
            <person name="Tidwell J."/>
            <person name="Bellgard S.E."/>
            <person name="Bellgard M.I."/>
        </authorList>
    </citation>
    <scope>NUCLEOTIDE SEQUENCE</scope>
    <source>
        <tissue evidence="2">Shoot tissue taken approximately 20 cm above the soil surface</tissue>
    </source>
</reference>
<reference evidence="2" key="1">
    <citation type="submission" date="2014-09" db="EMBL/GenBank/DDBJ databases">
        <authorList>
            <person name="Magalhaes I.L.F."/>
            <person name="Oliveira U."/>
            <person name="Santos F.R."/>
            <person name="Vidigal T.H.D.A."/>
            <person name="Brescovit A.D."/>
            <person name="Santos A.J."/>
        </authorList>
    </citation>
    <scope>NUCLEOTIDE SEQUENCE</scope>
    <source>
        <tissue evidence="2">Shoot tissue taken approximately 20 cm above the soil surface</tissue>
    </source>
</reference>
<proteinExistence type="predicted"/>
<feature type="transmembrane region" description="Helical" evidence="1">
    <location>
        <begin position="6"/>
        <end position="27"/>
    </location>
</feature>
<evidence type="ECO:0000313" key="2">
    <source>
        <dbReference type="EMBL" id="JAD14537.1"/>
    </source>
</evidence>
<name>A0A0A8XS47_ARUDO</name>
<evidence type="ECO:0000256" key="1">
    <source>
        <dbReference type="SAM" id="Phobius"/>
    </source>
</evidence>
<keyword evidence="1" id="KW-0472">Membrane</keyword>
<protein>
    <submittedName>
        <fullName evidence="2">Uncharacterized protein</fullName>
    </submittedName>
</protein>
<keyword evidence="1" id="KW-1133">Transmembrane helix</keyword>